<feature type="compositionally biased region" description="Polar residues" evidence="1">
    <location>
        <begin position="93"/>
        <end position="104"/>
    </location>
</feature>
<evidence type="ECO:0000313" key="3">
    <source>
        <dbReference type="Proteomes" id="UP000240883"/>
    </source>
</evidence>
<dbReference type="EMBL" id="KZ678135">
    <property type="protein sequence ID" value="PSN66969.1"/>
    <property type="molecule type" value="Genomic_DNA"/>
</dbReference>
<evidence type="ECO:0000313" key="2">
    <source>
        <dbReference type="EMBL" id="PSN66969.1"/>
    </source>
</evidence>
<protein>
    <submittedName>
        <fullName evidence="2">Uncharacterized protein</fullName>
    </submittedName>
</protein>
<feature type="compositionally biased region" description="Pro residues" evidence="1">
    <location>
        <begin position="56"/>
        <end position="65"/>
    </location>
</feature>
<evidence type="ECO:0000256" key="1">
    <source>
        <dbReference type="SAM" id="MobiDB-lite"/>
    </source>
</evidence>
<feature type="region of interest" description="Disordered" evidence="1">
    <location>
        <begin position="55"/>
        <end position="104"/>
    </location>
</feature>
<sequence>MAWRATVAVTPANTGRDGSLRVRTPSNWASGKMLPACQCYSCAVEQAGLVISYLYSPPPPPPPPLPRRHHSHAQLPDRQARIHPRLTEPALPTCSTQSTGRGRR</sequence>
<name>A0A2T2NNM8_CORCC</name>
<feature type="region of interest" description="Disordered" evidence="1">
    <location>
        <begin position="1"/>
        <end position="20"/>
    </location>
</feature>
<reference evidence="2 3" key="1">
    <citation type="journal article" date="2018" name="Front. Microbiol.">
        <title>Genome-Wide Analysis of Corynespora cassiicola Leaf Fall Disease Putative Effectors.</title>
        <authorList>
            <person name="Lopez D."/>
            <person name="Ribeiro S."/>
            <person name="Label P."/>
            <person name="Fumanal B."/>
            <person name="Venisse J.S."/>
            <person name="Kohler A."/>
            <person name="de Oliveira R.R."/>
            <person name="Labutti K."/>
            <person name="Lipzen A."/>
            <person name="Lail K."/>
            <person name="Bauer D."/>
            <person name="Ohm R.A."/>
            <person name="Barry K.W."/>
            <person name="Spatafora J."/>
            <person name="Grigoriev I.V."/>
            <person name="Martin F.M."/>
            <person name="Pujade-Renaud V."/>
        </authorList>
    </citation>
    <scope>NUCLEOTIDE SEQUENCE [LARGE SCALE GENOMIC DNA]</scope>
    <source>
        <strain evidence="2 3">Philippines</strain>
    </source>
</reference>
<proteinExistence type="predicted"/>
<organism evidence="2 3">
    <name type="scientific">Corynespora cassiicola Philippines</name>
    <dbReference type="NCBI Taxonomy" id="1448308"/>
    <lineage>
        <taxon>Eukaryota</taxon>
        <taxon>Fungi</taxon>
        <taxon>Dikarya</taxon>
        <taxon>Ascomycota</taxon>
        <taxon>Pezizomycotina</taxon>
        <taxon>Dothideomycetes</taxon>
        <taxon>Pleosporomycetidae</taxon>
        <taxon>Pleosporales</taxon>
        <taxon>Corynesporascaceae</taxon>
        <taxon>Corynespora</taxon>
    </lineage>
</organism>
<keyword evidence="3" id="KW-1185">Reference proteome</keyword>
<accession>A0A2T2NNM8</accession>
<gene>
    <name evidence="2" type="ORF">BS50DRAFT_379425</name>
</gene>
<dbReference type="Proteomes" id="UP000240883">
    <property type="component" value="Unassembled WGS sequence"/>
</dbReference>
<dbReference type="AlphaFoldDB" id="A0A2T2NNM8"/>